<evidence type="ECO:0000313" key="2">
    <source>
        <dbReference type="Proteomes" id="UP000319941"/>
    </source>
</evidence>
<sequence>MQRMFGANGGVYSYLAGIFSGNDGINLKVDMEDVDYKSTHPKTVYEKDGLNITAMGIPHGDVPNLAYRIETSEGTIAISADQNGTNPHFIDFAKNADTLVLPAAITEDLHGLNLHRTIEPSL</sequence>
<dbReference type="Proteomes" id="UP000319941">
    <property type="component" value="Unassembled WGS sequence"/>
</dbReference>
<dbReference type="STRING" id="553385.GCA_000591415_02228"/>
<dbReference type="EMBL" id="VNFH01000006">
    <property type="protein sequence ID" value="TVU70155.1"/>
    <property type="molecule type" value="Genomic_DNA"/>
</dbReference>
<dbReference type="Gene3D" id="3.60.15.10">
    <property type="entry name" value="Ribonuclease Z/Hydroxyacylglutathione hydrolase-like"/>
    <property type="match status" value="1"/>
</dbReference>
<dbReference type="RefSeq" id="WP_144727576.1">
    <property type="nucleotide sequence ID" value="NZ_CAWOWR010000116.1"/>
</dbReference>
<dbReference type="SUPFAM" id="SSF56281">
    <property type="entry name" value="Metallo-hydrolase/oxidoreductase"/>
    <property type="match status" value="1"/>
</dbReference>
<protein>
    <submittedName>
        <fullName evidence="1">Uncharacterized protein</fullName>
    </submittedName>
</protein>
<dbReference type="InterPro" id="IPR036866">
    <property type="entry name" value="RibonucZ/Hydroxyglut_hydro"/>
</dbReference>
<gene>
    <name evidence="1" type="ORF">FQP86_10170</name>
</gene>
<comment type="caution">
    <text evidence="1">The sequence shown here is derived from an EMBL/GenBank/DDBJ whole genome shotgun (WGS) entry which is preliminary data.</text>
</comment>
<organism evidence="1 2">
    <name type="scientific">Cobetia crustatorum</name>
    <dbReference type="NCBI Taxonomy" id="553385"/>
    <lineage>
        <taxon>Bacteria</taxon>
        <taxon>Pseudomonadati</taxon>
        <taxon>Pseudomonadota</taxon>
        <taxon>Gammaproteobacteria</taxon>
        <taxon>Oceanospirillales</taxon>
        <taxon>Halomonadaceae</taxon>
        <taxon>Cobetia</taxon>
    </lineage>
</organism>
<accession>A0A558HM09</accession>
<evidence type="ECO:0000313" key="1">
    <source>
        <dbReference type="EMBL" id="TVU70155.1"/>
    </source>
</evidence>
<proteinExistence type="predicted"/>
<dbReference type="AlphaFoldDB" id="A0A558HM09"/>
<reference evidence="1 2" key="1">
    <citation type="submission" date="2019-07" db="EMBL/GenBank/DDBJ databases">
        <title>Diversity of Bacteria from Kongsfjorden, Arctic.</title>
        <authorList>
            <person name="Yu Y."/>
        </authorList>
    </citation>
    <scope>NUCLEOTIDE SEQUENCE [LARGE SCALE GENOMIC DNA]</scope>
    <source>
        <strain evidence="1 2">SM1923</strain>
    </source>
</reference>
<name>A0A558HM09_9GAMM</name>
<dbReference type="OrthoDB" id="9803916at2"/>
<keyword evidence="2" id="KW-1185">Reference proteome</keyword>